<evidence type="ECO:0000313" key="6">
    <source>
        <dbReference type="EMBL" id="MBF4802748.1"/>
    </source>
</evidence>
<dbReference type="Gene3D" id="3.60.15.10">
    <property type="entry name" value="Ribonuclease Z/Hydroxyacylglutathione hydrolase-like"/>
    <property type="match status" value="1"/>
</dbReference>
<dbReference type="Proteomes" id="UP000787322">
    <property type="component" value="Unassembled WGS sequence"/>
</dbReference>
<protein>
    <submittedName>
        <fullName evidence="6">MBL fold metallo-hydrolase</fullName>
    </submittedName>
</protein>
<dbReference type="InterPro" id="IPR001279">
    <property type="entry name" value="Metallo-B-lactamas"/>
</dbReference>
<reference evidence="6" key="1">
    <citation type="submission" date="2020-04" db="EMBL/GenBank/DDBJ databases">
        <title>Deep metagenomics examines the oral microbiome during advanced dental caries in children, revealing novel taxa and co-occurrences with host molecules.</title>
        <authorList>
            <person name="Baker J.L."/>
            <person name="Morton J.T."/>
            <person name="Dinis M."/>
            <person name="Alvarez R."/>
            <person name="Tran N.C."/>
            <person name="Knight R."/>
            <person name="Edlund A."/>
        </authorList>
    </citation>
    <scope>NUCLEOTIDE SEQUENCE</scope>
    <source>
        <strain evidence="6">JCVI_3_bin.11</strain>
    </source>
</reference>
<dbReference type="InterPro" id="IPR051453">
    <property type="entry name" value="MBL_Glyoxalase_II"/>
</dbReference>
<organism evidence="6 7">
    <name type="scientific">Lancefieldella parvula</name>
    <dbReference type="NCBI Taxonomy" id="1382"/>
    <lineage>
        <taxon>Bacteria</taxon>
        <taxon>Bacillati</taxon>
        <taxon>Actinomycetota</taxon>
        <taxon>Coriobacteriia</taxon>
        <taxon>Coriobacteriales</taxon>
        <taxon>Atopobiaceae</taxon>
        <taxon>Lancefieldella</taxon>
    </lineage>
</organism>
<dbReference type="SUPFAM" id="SSF56281">
    <property type="entry name" value="Metallo-hydrolase/oxidoreductase"/>
    <property type="match status" value="1"/>
</dbReference>
<feature type="domain" description="Metallo-beta-lactamase" evidence="5">
    <location>
        <begin position="66"/>
        <end position="240"/>
    </location>
</feature>
<dbReference type="InterPro" id="IPR036866">
    <property type="entry name" value="RibonucZ/Hydroxyglut_hydro"/>
</dbReference>
<name>A0A9D5X7N5_9ACTN</name>
<evidence type="ECO:0000259" key="5">
    <source>
        <dbReference type="SMART" id="SM00849"/>
    </source>
</evidence>
<dbReference type="EMBL" id="JABZGU010000044">
    <property type="protein sequence ID" value="MBF4802748.1"/>
    <property type="molecule type" value="Genomic_DNA"/>
</dbReference>
<proteinExistence type="predicted"/>
<dbReference type="PANTHER" id="PTHR46233:SF3">
    <property type="entry name" value="HYDROXYACYLGLUTATHIONE HYDROLASE GLOC"/>
    <property type="match status" value="1"/>
</dbReference>
<accession>A0A9D5X7N5</accession>
<evidence type="ECO:0000256" key="1">
    <source>
        <dbReference type="ARBA" id="ARBA00001947"/>
    </source>
</evidence>
<keyword evidence="4" id="KW-0862">Zinc</keyword>
<comment type="caution">
    <text evidence="6">The sequence shown here is derived from an EMBL/GenBank/DDBJ whole genome shotgun (WGS) entry which is preliminary data.</text>
</comment>
<comment type="cofactor">
    <cofactor evidence="1">
        <name>Zn(2+)</name>
        <dbReference type="ChEBI" id="CHEBI:29105"/>
    </cofactor>
</comment>
<evidence type="ECO:0000256" key="3">
    <source>
        <dbReference type="ARBA" id="ARBA00022801"/>
    </source>
</evidence>
<dbReference type="GO" id="GO:0046872">
    <property type="term" value="F:metal ion binding"/>
    <property type="evidence" value="ECO:0007669"/>
    <property type="project" value="UniProtKB-KW"/>
</dbReference>
<keyword evidence="2" id="KW-0479">Metal-binding</keyword>
<dbReference type="PANTHER" id="PTHR46233">
    <property type="entry name" value="HYDROXYACYLGLUTATHIONE HYDROLASE GLOC"/>
    <property type="match status" value="1"/>
</dbReference>
<dbReference type="AlphaFoldDB" id="A0A9D5X7N5"/>
<dbReference type="Pfam" id="PF00753">
    <property type="entry name" value="Lactamase_B"/>
    <property type="match status" value="1"/>
</dbReference>
<evidence type="ECO:0000256" key="4">
    <source>
        <dbReference type="ARBA" id="ARBA00022833"/>
    </source>
</evidence>
<dbReference type="CDD" id="cd06262">
    <property type="entry name" value="metallo-hydrolase-like_MBL-fold"/>
    <property type="match status" value="1"/>
</dbReference>
<evidence type="ECO:0000256" key="2">
    <source>
        <dbReference type="ARBA" id="ARBA00022723"/>
    </source>
</evidence>
<gene>
    <name evidence="6" type="ORF">HXK24_02845</name>
</gene>
<dbReference type="SMART" id="SM00849">
    <property type="entry name" value="Lactamase_B"/>
    <property type="match status" value="1"/>
</dbReference>
<evidence type="ECO:0000313" key="7">
    <source>
        <dbReference type="Proteomes" id="UP000787322"/>
    </source>
</evidence>
<dbReference type="GO" id="GO:0016787">
    <property type="term" value="F:hydrolase activity"/>
    <property type="evidence" value="ECO:0007669"/>
    <property type="project" value="UniProtKB-KW"/>
</dbReference>
<keyword evidence="3" id="KW-0378">Hydrolase</keyword>
<sequence length="258" mass="26849">MANQSEGCSCGGHNHEEEHGHGGCCGHHGEHGHGHHGHGGCCGHHGHGGCHHAKDQIGVFKVGPLETNCYIYVSGNECMIIDAGASGAEIAAQLLNLELKYIVATHGHADHVGGVKALKLAVPGAQYLINEADNELAQRAHNSNEIYDDAPEPDGFLHEGDVLSVGTAQFKIMETPGHTPGGIVLVGEGTATGAVFVGDTLFQGSAGRTDLPGGNFETLKASLNRIKTELDPTSIILSGHGNQTSLEAEIATNPFLQD</sequence>